<dbReference type="SUPFAM" id="SSF89796">
    <property type="entry name" value="CoA-transferase family III (CaiB/BaiF)"/>
    <property type="match status" value="1"/>
</dbReference>
<dbReference type="InterPro" id="IPR050509">
    <property type="entry name" value="CoA-transferase_III"/>
</dbReference>
<sequence>MSAPLEGIKVVEFTGIGPAPLAGQLLADMGADVITIDRKSAKPDPTDVNRRGKRSLAIDLKSTEGKAAVLRLLNSADVLIEGFRPGVMEKLGLGPQDTGDHLIYGRMTGWGQDGPAAQTAGHDMNYLALTGTLNMFGAPGKPPHSALNYVADYGGGSMFLVFGILAALIEKSRSGKGQVVDAAMVDGVAAMGGLINMLIAKGMAGETRGQNFLDGSAPFYRTYECADGQYVAVGCIEPQFFAEFLRLAGLPQEDAKNQQNPKHWPDMHARFAAHFQTKSRDEWTAIFETSDACVTPVLKLREASTHPHMAERGVFQTIDGTIHPAPAPRFSRSVARVPQSPAGSGEDSVGVLRECGFDLAEIEQLQKKGILT</sequence>
<dbReference type="KEGG" id="cact:HZ995_05280"/>
<gene>
    <name evidence="1" type="ORF">HZ995_05280</name>
</gene>
<dbReference type="Proteomes" id="UP000665026">
    <property type="component" value="Chromosome"/>
</dbReference>
<dbReference type="Gene3D" id="3.30.1540.10">
    <property type="entry name" value="formyl-coa transferase, domain 3"/>
    <property type="match status" value="1"/>
</dbReference>
<evidence type="ECO:0000313" key="2">
    <source>
        <dbReference type="Proteomes" id="UP000665026"/>
    </source>
</evidence>
<dbReference type="InterPro" id="IPR023606">
    <property type="entry name" value="CoA-Trfase_III_dom_1_sf"/>
</dbReference>
<name>A0A975I8G0_9RHOB</name>
<keyword evidence="1" id="KW-0808">Transferase</keyword>
<proteinExistence type="predicted"/>
<dbReference type="GO" id="GO:0016740">
    <property type="term" value="F:transferase activity"/>
    <property type="evidence" value="ECO:0007669"/>
    <property type="project" value="UniProtKB-KW"/>
</dbReference>
<protein>
    <submittedName>
        <fullName evidence="1">CoA transferase</fullName>
    </submittedName>
</protein>
<dbReference type="EMBL" id="CP060010">
    <property type="protein sequence ID" value="QTN36925.1"/>
    <property type="molecule type" value="Genomic_DNA"/>
</dbReference>
<dbReference type="InterPro" id="IPR044855">
    <property type="entry name" value="CoA-Trfase_III_dom3_sf"/>
</dbReference>
<organism evidence="1 2">
    <name type="scientific">Cognatishimia activa</name>
    <dbReference type="NCBI Taxonomy" id="1715691"/>
    <lineage>
        <taxon>Bacteria</taxon>
        <taxon>Pseudomonadati</taxon>
        <taxon>Pseudomonadota</taxon>
        <taxon>Alphaproteobacteria</taxon>
        <taxon>Rhodobacterales</taxon>
        <taxon>Paracoccaceae</taxon>
        <taxon>Cognatishimia</taxon>
    </lineage>
</organism>
<dbReference type="PANTHER" id="PTHR48228:SF5">
    <property type="entry name" value="ALPHA-METHYLACYL-COA RACEMASE"/>
    <property type="match status" value="1"/>
</dbReference>
<reference evidence="1" key="1">
    <citation type="submission" date="2020-07" db="EMBL/GenBank/DDBJ databases">
        <title>Genome sequences of bacteria associated with the marine, planktonic diatom Thalassiosira profunda strain ECT2AJA-044.</title>
        <authorList>
            <person name="Gargas C.B."/>
            <person name="Roberts W.R."/>
            <person name="Alverson A.J."/>
        </authorList>
    </citation>
    <scope>NUCLEOTIDE SEQUENCE</scope>
    <source>
        <strain evidence="1">ECT2AJA-044</strain>
    </source>
</reference>
<dbReference type="Pfam" id="PF02515">
    <property type="entry name" value="CoA_transf_3"/>
    <property type="match status" value="1"/>
</dbReference>
<evidence type="ECO:0000313" key="1">
    <source>
        <dbReference type="EMBL" id="QTN36925.1"/>
    </source>
</evidence>
<dbReference type="RefSeq" id="WP_209357621.1">
    <property type="nucleotide sequence ID" value="NZ_CP060010.1"/>
</dbReference>
<dbReference type="PANTHER" id="PTHR48228">
    <property type="entry name" value="SUCCINYL-COA--D-CITRAMALATE COA-TRANSFERASE"/>
    <property type="match status" value="1"/>
</dbReference>
<accession>A0A975I8G0</accession>
<dbReference type="AlphaFoldDB" id="A0A975I8G0"/>
<dbReference type="InterPro" id="IPR003673">
    <property type="entry name" value="CoA-Trfase_fam_III"/>
</dbReference>
<dbReference type="Gene3D" id="3.40.50.10540">
    <property type="entry name" value="Crotonobetainyl-coa:carnitine coa-transferase, domain 1"/>
    <property type="match status" value="1"/>
</dbReference>